<dbReference type="InterPro" id="IPR036554">
    <property type="entry name" value="GHMP_kinase_C_sf"/>
</dbReference>
<organism evidence="9 10">
    <name type="scientific">Nocardia pseudobrasiliensis</name>
    <dbReference type="NCBI Taxonomy" id="45979"/>
    <lineage>
        <taxon>Bacteria</taxon>
        <taxon>Bacillati</taxon>
        <taxon>Actinomycetota</taxon>
        <taxon>Actinomycetes</taxon>
        <taxon>Mycobacteriales</taxon>
        <taxon>Nocardiaceae</taxon>
        <taxon>Nocardia</taxon>
    </lineage>
</organism>
<sequence>MITCEVPGKLFIGGEYAVLEPGALAVLVAVDRYLTVRISPVAGTRRTVTTAPAGPEPVELVRSGTNVVAVADDPAVTGALRHVLAAVELVERYAVERGCALLGFELDIRSELDDRGTGRKYGLGSSGAVTVGLIRALTRLYRFELDDDALLRLALLTALTVDSRCSGGDVAASLFGGWVAYRAPDRPRVLERLARPDTRLVDLVERPWPLLSATRLPPPRELRLEIGWSGEPAVSSGLVARLRAGVAGNPAAYDRFVAGSNACVAALVAGLEAGDDASVAAAVAAAGALLRSVSELAGVIVETPTLAALRHAAEALGAVAKTSGAGGGDCGIALVDPAAAAQLHRRWRAAGIVPLGLHVHQELSMKGDGQ</sequence>
<evidence type="ECO:0000313" key="9">
    <source>
        <dbReference type="EMBL" id="RDI65153.1"/>
    </source>
</evidence>
<comment type="caution">
    <text evidence="9">The sequence shown here is derived from an EMBL/GenBank/DDBJ whole genome shotgun (WGS) entry which is preliminary data.</text>
</comment>
<dbReference type="InterPro" id="IPR035102">
    <property type="entry name" value="Phosphomevalonate_kinase"/>
</dbReference>
<dbReference type="EC" id="2.7.4.2" evidence="2"/>
<protein>
    <recommendedName>
        <fullName evidence="2">phosphomevalonate kinase</fullName>
        <ecNumber evidence="2">2.7.4.2</ecNumber>
    </recommendedName>
</protein>
<dbReference type="GO" id="GO:0004631">
    <property type="term" value="F:phosphomevalonate kinase activity"/>
    <property type="evidence" value="ECO:0007669"/>
    <property type="project" value="UniProtKB-EC"/>
</dbReference>
<dbReference type="InterPro" id="IPR013750">
    <property type="entry name" value="GHMP_kinase_C_dom"/>
</dbReference>
<dbReference type="EMBL" id="QQBC01000006">
    <property type="protein sequence ID" value="RDI65153.1"/>
    <property type="molecule type" value="Genomic_DNA"/>
</dbReference>
<dbReference type="InterPro" id="IPR005917">
    <property type="entry name" value="Pmev_kinase_bact"/>
</dbReference>
<evidence type="ECO:0000256" key="4">
    <source>
        <dbReference type="ARBA" id="ARBA00022741"/>
    </source>
</evidence>
<evidence type="ECO:0000256" key="1">
    <source>
        <dbReference type="ARBA" id="ARBA00005017"/>
    </source>
</evidence>
<dbReference type="STRING" id="1210086.GCA_001613105_07973"/>
<proteinExistence type="predicted"/>
<comment type="pathway">
    <text evidence="1">Isoprenoid biosynthesis; isopentenyl diphosphate biosynthesis via mevalonate pathway; isopentenyl diphosphate from (R)-mevalonate: step 2/3.</text>
</comment>
<dbReference type="UniPathway" id="UPA00057">
    <property type="reaction ID" value="UER00099"/>
</dbReference>
<keyword evidence="6" id="KW-0067">ATP-binding</keyword>
<reference evidence="9 10" key="1">
    <citation type="submission" date="2018-07" db="EMBL/GenBank/DDBJ databases">
        <title>Genomic Encyclopedia of Type Strains, Phase IV (KMG-IV): sequencing the most valuable type-strain genomes for metagenomic binning, comparative biology and taxonomic classification.</title>
        <authorList>
            <person name="Goeker M."/>
        </authorList>
    </citation>
    <scope>NUCLEOTIDE SEQUENCE [LARGE SCALE GENOMIC DNA]</scope>
    <source>
        <strain evidence="9 10">DSM 44290</strain>
    </source>
</reference>
<dbReference type="InterPro" id="IPR006204">
    <property type="entry name" value="GHMP_kinase_N_dom"/>
</dbReference>
<keyword evidence="5 9" id="KW-0418">Kinase</keyword>
<keyword evidence="3" id="KW-0808">Transferase</keyword>
<dbReference type="SUPFAM" id="SSF55060">
    <property type="entry name" value="GHMP Kinase, C-terminal domain"/>
    <property type="match status" value="1"/>
</dbReference>
<dbReference type="NCBIfam" id="TIGR01220">
    <property type="entry name" value="Pmev_kin_Gr_pos"/>
    <property type="match status" value="1"/>
</dbReference>
<dbReference type="InterPro" id="IPR020568">
    <property type="entry name" value="Ribosomal_Su5_D2-typ_SF"/>
</dbReference>
<dbReference type="SUPFAM" id="SSF54211">
    <property type="entry name" value="Ribosomal protein S5 domain 2-like"/>
    <property type="match status" value="1"/>
</dbReference>
<evidence type="ECO:0000256" key="3">
    <source>
        <dbReference type="ARBA" id="ARBA00022679"/>
    </source>
</evidence>
<dbReference type="AlphaFoldDB" id="A0A370I346"/>
<keyword evidence="10" id="KW-1185">Reference proteome</keyword>
<evidence type="ECO:0000256" key="2">
    <source>
        <dbReference type="ARBA" id="ARBA00012958"/>
    </source>
</evidence>
<feature type="domain" description="GHMP kinase N-terminal" evidence="7">
    <location>
        <begin position="83"/>
        <end position="177"/>
    </location>
</feature>
<dbReference type="PANTHER" id="PTHR31814">
    <property type="match status" value="1"/>
</dbReference>
<dbReference type="GO" id="GO:0019287">
    <property type="term" value="P:isopentenyl diphosphate biosynthetic process, mevalonate pathway"/>
    <property type="evidence" value="ECO:0007669"/>
    <property type="project" value="UniProtKB-UniPathway"/>
</dbReference>
<dbReference type="PANTHER" id="PTHR31814:SF2">
    <property type="entry name" value="PHOSPHOMEVALONATE KINASE"/>
    <property type="match status" value="1"/>
</dbReference>
<dbReference type="GO" id="GO:0005524">
    <property type="term" value="F:ATP binding"/>
    <property type="evidence" value="ECO:0007669"/>
    <property type="project" value="UniProtKB-KW"/>
</dbReference>
<evidence type="ECO:0000256" key="5">
    <source>
        <dbReference type="ARBA" id="ARBA00022777"/>
    </source>
</evidence>
<dbReference type="Gene3D" id="3.30.70.890">
    <property type="entry name" value="GHMP kinase, C-terminal domain"/>
    <property type="match status" value="1"/>
</dbReference>
<dbReference type="Gene3D" id="3.30.230.10">
    <property type="match status" value="1"/>
</dbReference>
<name>A0A370I346_9NOCA</name>
<dbReference type="Proteomes" id="UP000254869">
    <property type="component" value="Unassembled WGS sequence"/>
</dbReference>
<dbReference type="RefSeq" id="WP_068009885.1">
    <property type="nucleotide sequence ID" value="NZ_QQBC01000006.1"/>
</dbReference>
<evidence type="ECO:0000256" key="6">
    <source>
        <dbReference type="ARBA" id="ARBA00022840"/>
    </source>
</evidence>
<dbReference type="Pfam" id="PF08544">
    <property type="entry name" value="GHMP_kinases_C"/>
    <property type="match status" value="1"/>
</dbReference>
<evidence type="ECO:0000259" key="8">
    <source>
        <dbReference type="Pfam" id="PF08544"/>
    </source>
</evidence>
<dbReference type="Pfam" id="PF00288">
    <property type="entry name" value="GHMP_kinases_N"/>
    <property type="match status" value="1"/>
</dbReference>
<feature type="domain" description="GHMP kinase C-terminal" evidence="8">
    <location>
        <begin position="269"/>
        <end position="351"/>
    </location>
</feature>
<accession>A0A370I346</accession>
<gene>
    <name evidence="9" type="ORF">DFR76_10621</name>
</gene>
<dbReference type="InterPro" id="IPR014721">
    <property type="entry name" value="Ribsml_uS5_D2-typ_fold_subgr"/>
</dbReference>
<keyword evidence="4" id="KW-0547">Nucleotide-binding</keyword>
<evidence type="ECO:0000313" key="10">
    <source>
        <dbReference type="Proteomes" id="UP000254869"/>
    </source>
</evidence>
<dbReference type="PRINTS" id="PR00959">
    <property type="entry name" value="MEVGALKINASE"/>
</dbReference>
<evidence type="ECO:0000259" key="7">
    <source>
        <dbReference type="Pfam" id="PF00288"/>
    </source>
</evidence>